<dbReference type="Pfam" id="PF02798">
    <property type="entry name" value="GST_N"/>
    <property type="match status" value="1"/>
</dbReference>
<organism evidence="7 8">
    <name type="scientific">Meganyctiphanes norvegica</name>
    <name type="common">Northern krill</name>
    <name type="synonym">Thysanopoda norvegica</name>
    <dbReference type="NCBI Taxonomy" id="48144"/>
    <lineage>
        <taxon>Eukaryota</taxon>
        <taxon>Metazoa</taxon>
        <taxon>Ecdysozoa</taxon>
        <taxon>Arthropoda</taxon>
        <taxon>Crustacea</taxon>
        <taxon>Multicrustacea</taxon>
        <taxon>Malacostraca</taxon>
        <taxon>Eumalacostraca</taxon>
        <taxon>Eucarida</taxon>
        <taxon>Euphausiacea</taxon>
        <taxon>Euphausiidae</taxon>
        <taxon>Meganyctiphanes</taxon>
    </lineage>
</organism>
<dbReference type="SUPFAM" id="SSF47616">
    <property type="entry name" value="GST C-terminal domain-like"/>
    <property type="match status" value="1"/>
</dbReference>
<protein>
    <recommendedName>
        <fullName evidence="1">glutathione transferase</fullName>
        <ecNumber evidence="1">2.5.1.18</ecNumber>
    </recommendedName>
</protein>
<comment type="catalytic activity">
    <reaction evidence="4">
        <text>RX + glutathione = an S-substituted glutathione + a halide anion + H(+)</text>
        <dbReference type="Rhea" id="RHEA:16437"/>
        <dbReference type="ChEBI" id="CHEBI:15378"/>
        <dbReference type="ChEBI" id="CHEBI:16042"/>
        <dbReference type="ChEBI" id="CHEBI:17792"/>
        <dbReference type="ChEBI" id="CHEBI:57925"/>
        <dbReference type="ChEBI" id="CHEBI:90779"/>
        <dbReference type="EC" id="2.5.1.18"/>
    </reaction>
</comment>
<dbReference type="SFLD" id="SFLDG01205">
    <property type="entry name" value="AMPS.1"/>
    <property type="match status" value="1"/>
</dbReference>
<dbReference type="FunFam" id="3.40.30.10:FF:000035">
    <property type="entry name" value="hematopoietic prostaglandin D synthase"/>
    <property type="match status" value="1"/>
</dbReference>
<dbReference type="SFLD" id="SFLDS00019">
    <property type="entry name" value="Glutathione_Transferase_(cytos"/>
    <property type="match status" value="1"/>
</dbReference>
<keyword evidence="8" id="KW-1185">Reference proteome</keyword>
<dbReference type="PANTHER" id="PTHR11571:SF224">
    <property type="entry name" value="HEMATOPOIETIC PROSTAGLANDIN D SYNTHASE"/>
    <property type="match status" value="1"/>
</dbReference>
<dbReference type="GO" id="GO:0004602">
    <property type="term" value="F:glutathione peroxidase activity"/>
    <property type="evidence" value="ECO:0007669"/>
    <property type="project" value="UniProtKB-ARBA"/>
</dbReference>
<evidence type="ECO:0000256" key="2">
    <source>
        <dbReference type="ARBA" id="ARBA00022679"/>
    </source>
</evidence>
<dbReference type="EMBL" id="CAXKWB010046824">
    <property type="protein sequence ID" value="CAL4164317.1"/>
    <property type="molecule type" value="Genomic_DNA"/>
</dbReference>
<gene>
    <name evidence="7" type="ORF">MNOR_LOCUS33119</name>
</gene>
<evidence type="ECO:0000259" key="5">
    <source>
        <dbReference type="PROSITE" id="PS50404"/>
    </source>
</evidence>
<evidence type="ECO:0000259" key="6">
    <source>
        <dbReference type="PROSITE" id="PS50405"/>
    </source>
</evidence>
<dbReference type="InterPro" id="IPR040079">
    <property type="entry name" value="Glutathione_S-Trfase"/>
</dbReference>
<dbReference type="InterPro" id="IPR004045">
    <property type="entry name" value="Glutathione_S-Trfase_N"/>
</dbReference>
<dbReference type="PANTHER" id="PTHR11571">
    <property type="entry name" value="GLUTATHIONE S-TRANSFERASE"/>
    <property type="match status" value="1"/>
</dbReference>
<dbReference type="AlphaFoldDB" id="A0AAV2S8Q0"/>
<comment type="caution">
    <text evidence="7">The sequence shown here is derived from an EMBL/GenBank/DDBJ whole genome shotgun (WGS) entry which is preliminary data.</text>
</comment>
<name>A0AAV2S8Q0_MEGNR</name>
<dbReference type="EC" id="2.5.1.18" evidence="1"/>
<dbReference type="SFLD" id="SFLDG00363">
    <property type="entry name" value="AMPS_(cytGST):_Alpha-__Mu-__Pi"/>
    <property type="match status" value="1"/>
</dbReference>
<evidence type="ECO:0000256" key="1">
    <source>
        <dbReference type="ARBA" id="ARBA00012452"/>
    </source>
</evidence>
<dbReference type="Proteomes" id="UP001497623">
    <property type="component" value="Unassembled WGS sequence"/>
</dbReference>
<evidence type="ECO:0000313" key="7">
    <source>
        <dbReference type="EMBL" id="CAL4164317.1"/>
    </source>
</evidence>
<feature type="domain" description="GST N-terminal" evidence="5">
    <location>
        <begin position="2"/>
        <end position="79"/>
    </location>
</feature>
<dbReference type="CDD" id="cd03192">
    <property type="entry name" value="GST_C_Sigma_like"/>
    <property type="match status" value="1"/>
</dbReference>
<feature type="non-terminal residue" evidence="7">
    <location>
        <position position="205"/>
    </location>
</feature>
<evidence type="ECO:0000256" key="3">
    <source>
        <dbReference type="ARBA" id="ARBA00038317"/>
    </source>
</evidence>
<accession>A0AAV2S8Q0</accession>
<dbReference type="InterPro" id="IPR036282">
    <property type="entry name" value="Glutathione-S-Trfase_C_sf"/>
</dbReference>
<dbReference type="InterPro" id="IPR036249">
    <property type="entry name" value="Thioredoxin-like_sf"/>
</dbReference>
<dbReference type="Pfam" id="PF14497">
    <property type="entry name" value="GST_C_3"/>
    <property type="match status" value="1"/>
</dbReference>
<dbReference type="InterPro" id="IPR004046">
    <property type="entry name" value="GST_C"/>
</dbReference>
<dbReference type="Gene3D" id="1.20.1050.10">
    <property type="match status" value="1"/>
</dbReference>
<comment type="similarity">
    <text evidence="3">Belongs to the GST superfamily. Sigma family.</text>
</comment>
<dbReference type="GO" id="GO:0006749">
    <property type="term" value="P:glutathione metabolic process"/>
    <property type="evidence" value="ECO:0007669"/>
    <property type="project" value="TreeGrafter"/>
</dbReference>
<feature type="domain" description="GST C-terminal" evidence="6">
    <location>
        <begin position="81"/>
        <end position="204"/>
    </location>
</feature>
<proteinExistence type="inferred from homology"/>
<sequence length="205" mass="23487">MPEYKLIYFNMAARAELARWCFAYGGIEYEDKRIEFEDWPEMKADMPGGQLPVLMVDDKPLPESLAISRYIAKQAGLVPEDDLEAAYCDAIVDTLVALHMTVIEQVMMLKAECEEKKRVMMEEVVPNKINPRLNMLNEKLEDRDWVVSDQTTWADLQIGLLFGMLSEKFPDMLADYPNVSAHVEKVRALEPIAEWISNGPETEII</sequence>
<dbReference type="SUPFAM" id="SSF52833">
    <property type="entry name" value="Thioredoxin-like"/>
    <property type="match status" value="1"/>
</dbReference>
<dbReference type="CDD" id="cd03039">
    <property type="entry name" value="GST_N_Sigma_like"/>
    <property type="match status" value="1"/>
</dbReference>
<reference evidence="7 8" key="1">
    <citation type="submission" date="2024-05" db="EMBL/GenBank/DDBJ databases">
        <authorList>
            <person name="Wallberg A."/>
        </authorList>
    </citation>
    <scope>NUCLEOTIDE SEQUENCE [LARGE SCALE GENOMIC DNA]</scope>
</reference>
<dbReference type="PROSITE" id="PS50405">
    <property type="entry name" value="GST_CTER"/>
    <property type="match status" value="1"/>
</dbReference>
<evidence type="ECO:0000313" key="8">
    <source>
        <dbReference type="Proteomes" id="UP001497623"/>
    </source>
</evidence>
<dbReference type="Gene3D" id="3.40.30.10">
    <property type="entry name" value="Glutaredoxin"/>
    <property type="match status" value="1"/>
</dbReference>
<dbReference type="InterPro" id="IPR010987">
    <property type="entry name" value="Glutathione-S-Trfase_C-like"/>
</dbReference>
<dbReference type="InterPro" id="IPR050213">
    <property type="entry name" value="GST_superfamily"/>
</dbReference>
<dbReference type="PROSITE" id="PS50404">
    <property type="entry name" value="GST_NTER"/>
    <property type="match status" value="1"/>
</dbReference>
<evidence type="ECO:0000256" key="4">
    <source>
        <dbReference type="ARBA" id="ARBA00047960"/>
    </source>
</evidence>
<keyword evidence="2" id="KW-0808">Transferase</keyword>
<dbReference type="GO" id="GO:0004364">
    <property type="term" value="F:glutathione transferase activity"/>
    <property type="evidence" value="ECO:0007669"/>
    <property type="project" value="UniProtKB-EC"/>
</dbReference>